<protein>
    <recommendedName>
        <fullName evidence="1">HEAT repeat-containing protein 6</fullName>
    </recommendedName>
</protein>
<proteinExistence type="predicted"/>
<gene>
    <name evidence="4" type="ORF">RRG08_009323</name>
</gene>
<dbReference type="InterPro" id="IPR025283">
    <property type="entry name" value="DUF4042"/>
</dbReference>
<reference evidence="4" key="1">
    <citation type="journal article" date="2023" name="G3 (Bethesda)">
        <title>A reference genome for the long-term kleptoplast-retaining sea slug Elysia crispata morphotype clarki.</title>
        <authorList>
            <person name="Eastman K.E."/>
            <person name="Pendleton A.L."/>
            <person name="Shaikh M.A."/>
            <person name="Suttiyut T."/>
            <person name="Ogas R."/>
            <person name="Tomko P."/>
            <person name="Gavelis G."/>
            <person name="Widhalm J.R."/>
            <person name="Wisecaver J.H."/>
        </authorList>
    </citation>
    <scope>NUCLEOTIDE SEQUENCE</scope>
    <source>
        <strain evidence="4">ECLA1</strain>
    </source>
</reference>
<sequence>MAAPLTLGVMNANDKVKFESSIARLRHLRFLGDENSKASLCLLLDEIGAIDPHVPFLEKDREGSELLGHLSRIVPPYQDRLVAKVCLLISNFCGKRNVILSTTDLHDVIHFLTDSLQQCQTFVYTEILNACAAACENNTYRIEKFHDTLVGGQGILLQLTDDTTCEDEIVLEAVHCLAAFCTIKPHEAEHVEVQYLSASFDTFVHLLHRAPHLKMDPSMKNKLLIYCFSGIQNIVLLKRLPNVELGTLFAAVRAYLFFGLTSHQMNIPSQLFPNVVTPYDSLASPRSHESNSALTKPDGEDMSGQNQGKAGSATPSGDSSRKKQKKRKGRGRGGRGGGDEDGGGADDVKKGWNEPPVNDEAGKAASISGTGGNNMLTEMETLPWDISLLKVSSSDSEFSDTEGGRARQQKAEAVRVRHSALICFLNIVRVVEKKVMFGYWSSFLPDLSSTSTAQQTQSLFTVILKDPSPKCRVAAVASLTCMLEATRNLLAAAQDVTTHQPSPAFTTFSAALGATCREMHRCLLQALVAENFNSVLTQIIKCLANLVSNVPYHRLNPGLLTKVLKQVRHFFNHKDPNVRTACLTCIGAMVGIRPPLMEVSQLIRPPVPPVGVNRSAHPGDSPLFRPEDAAFLLYPSFSMPQVSKVTEEREEPVTEDGGLLINSTKPSQGEGPMSQGEELDPKRQADASEEATGCAAPKGANVLKSDITSDEDRNKVRNSKEETDSIGDANLPPIIGQDGNSGTQHAGIVSNSEAAMPESTNKIINQLSSVQIIGEETSDTESGIHSRSGVASSAEGRTPALAASSGEATPIYKDQTLQSMARETSWVIKFSVKNIIGQPDTERDPCQVKSEGQQRFEPLPIRLEALQVISNLVKNYFPVIRQSVSLLRDLIQMCLEDTNPIIQLHGCKVLDEFTQALHREVQEASLAPNHVIPVHEILDFWLYLLGGPLPKLLAFNPDVSSDSNNLVRSAACESMGNIGEEVFARLPRPRQMQCITLVLGMVAEDDKLIKAAAVRALGIYILYPSLREDVLFVLDAATAILECVDAKRNSKSQTVRFKAAWAMANLCDTLVTNKDSNNEEFLQEFPDSVLLKLLTCAAAATRDSDKISCNSGRAIGNLLRYMPAHCFLQEDMKDAIQAAVKGLIRNMTTGAMKVRWNSCYAASNVFRNADLPVDQPWTSDILSMLSKVVQTCSNFKVRINAALGLCALRHRRGYGSSITFSNVWTSLIGALESSENINDFAEYKYKDSLIEHLCGAVLHITSLTELSDLGTFRQNVLLKGHSFRTYMEKYVKLDLTTKSCTGIPTVEAVRQHLETLELQASCDDQRRSVQDLMQACLPDSESPEDKPPVKLTFKQIYD</sequence>
<dbReference type="Proteomes" id="UP001283361">
    <property type="component" value="Unassembled WGS sequence"/>
</dbReference>
<organism evidence="4 5">
    <name type="scientific">Elysia crispata</name>
    <name type="common">lettuce slug</name>
    <dbReference type="NCBI Taxonomy" id="231223"/>
    <lineage>
        <taxon>Eukaryota</taxon>
        <taxon>Metazoa</taxon>
        <taxon>Spiralia</taxon>
        <taxon>Lophotrochozoa</taxon>
        <taxon>Mollusca</taxon>
        <taxon>Gastropoda</taxon>
        <taxon>Heterobranchia</taxon>
        <taxon>Euthyneura</taxon>
        <taxon>Panpulmonata</taxon>
        <taxon>Sacoglossa</taxon>
        <taxon>Placobranchoidea</taxon>
        <taxon>Plakobranchidae</taxon>
        <taxon>Elysia</taxon>
    </lineage>
</organism>
<dbReference type="Pfam" id="PF13251">
    <property type="entry name" value="DUF4042"/>
    <property type="match status" value="1"/>
</dbReference>
<dbReference type="InterPro" id="IPR016024">
    <property type="entry name" value="ARM-type_fold"/>
</dbReference>
<feature type="region of interest" description="Disordered" evidence="2">
    <location>
        <begin position="643"/>
        <end position="745"/>
    </location>
</feature>
<evidence type="ECO:0000313" key="5">
    <source>
        <dbReference type="Proteomes" id="UP001283361"/>
    </source>
</evidence>
<comment type="caution">
    <text evidence="4">The sequence shown here is derived from an EMBL/GenBank/DDBJ whole genome shotgun (WGS) entry which is preliminary data.</text>
</comment>
<keyword evidence="5" id="KW-1185">Reference proteome</keyword>
<dbReference type="Gene3D" id="1.25.10.10">
    <property type="entry name" value="Leucine-rich Repeat Variant"/>
    <property type="match status" value="2"/>
</dbReference>
<name>A0AAE0ZST0_9GAST</name>
<evidence type="ECO:0000259" key="3">
    <source>
        <dbReference type="Pfam" id="PF13251"/>
    </source>
</evidence>
<dbReference type="PANTHER" id="PTHR13366">
    <property type="entry name" value="MALARIA ANTIGEN-RELATED"/>
    <property type="match status" value="1"/>
</dbReference>
<feature type="compositionally biased region" description="Basic and acidic residues" evidence="2">
    <location>
        <begin position="710"/>
        <end position="723"/>
    </location>
</feature>
<feature type="compositionally biased region" description="Basic residues" evidence="2">
    <location>
        <begin position="322"/>
        <end position="333"/>
    </location>
</feature>
<dbReference type="PANTHER" id="PTHR13366:SF0">
    <property type="entry name" value="HEAT REPEAT-CONTAINING PROTEIN 6"/>
    <property type="match status" value="1"/>
</dbReference>
<feature type="compositionally biased region" description="Polar residues" evidence="2">
    <location>
        <begin position="303"/>
        <end position="315"/>
    </location>
</feature>
<feature type="region of interest" description="Disordered" evidence="2">
    <location>
        <begin position="777"/>
        <end position="806"/>
    </location>
</feature>
<dbReference type="SUPFAM" id="SSF48371">
    <property type="entry name" value="ARM repeat"/>
    <property type="match status" value="2"/>
</dbReference>
<accession>A0AAE0ZST0</accession>
<feature type="domain" description="DUF4042" evidence="3">
    <location>
        <begin position="415"/>
        <end position="599"/>
    </location>
</feature>
<evidence type="ECO:0000256" key="1">
    <source>
        <dbReference type="ARBA" id="ARBA00015263"/>
    </source>
</evidence>
<dbReference type="InterPro" id="IPR052107">
    <property type="entry name" value="HEAT6"/>
</dbReference>
<dbReference type="InterPro" id="IPR011989">
    <property type="entry name" value="ARM-like"/>
</dbReference>
<evidence type="ECO:0000256" key="2">
    <source>
        <dbReference type="SAM" id="MobiDB-lite"/>
    </source>
</evidence>
<feature type="compositionally biased region" description="Polar residues" evidence="2">
    <location>
        <begin position="780"/>
        <end position="791"/>
    </location>
</feature>
<evidence type="ECO:0000313" key="4">
    <source>
        <dbReference type="EMBL" id="KAK3774969.1"/>
    </source>
</evidence>
<dbReference type="EMBL" id="JAWDGP010003368">
    <property type="protein sequence ID" value="KAK3774969.1"/>
    <property type="molecule type" value="Genomic_DNA"/>
</dbReference>
<feature type="region of interest" description="Disordered" evidence="2">
    <location>
        <begin position="281"/>
        <end position="376"/>
    </location>
</feature>